<keyword evidence="4" id="KW-0202">Cytokine</keyword>
<evidence type="ECO:0000256" key="7">
    <source>
        <dbReference type="ARBA" id="ARBA00023136"/>
    </source>
</evidence>
<comment type="similarity">
    <text evidence="9">Belongs to the ALKAL family.</text>
</comment>
<dbReference type="PANTHER" id="PTHR28676:SF2">
    <property type="entry name" value="ALK AND LTK LIGAND 2"/>
    <property type="match status" value="1"/>
</dbReference>
<dbReference type="Ensembl" id="ENSSDUT00000008312.1">
    <property type="protein sequence ID" value="ENSSDUP00000008164.1"/>
    <property type="gene ID" value="ENSSDUG00000005988.1"/>
</dbReference>
<dbReference type="GeneTree" id="ENSGT00940000159969"/>
<dbReference type="GO" id="GO:0030298">
    <property type="term" value="F:receptor signaling protein tyrosine kinase activator activity"/>
    <property type="evidence" value="ECO:0007669"/>
    <property type="project" value="InterPro"/>
</dbReference>
<dbReference type="Proteomes" id="UP000261420">
    <property type="component" value="Unplaced"/>
</dbReference>
<dbReference type="GO" id="GO:0005615">
    <property type="term" value="C:extracellular space"/>
    <property type="evidence" value="ECO:0007669"/>
    <property type="project" value="UniProtKB-KW"/>
</dbReference>
<evidence type="ECO:0000313" key="10">
    <source>
        <dbReference type="Ensembl" id="ENSSDUP00000008164.1"/>
    </source>
</evidence>
<sequence>MCLKSVSVVSLAEGHHRDPRHKDKFIRHLTGPLYFNPKCRKHFNRLYHNTRDCTVPTFYKRCARLLTQLANSPRCTER</sequence>
<evidence type="ECO:0000256" key="4">
    <source>
        <dbReference type="ARBA" id="ARBA00022514"/>
    </source>
</evidence>
<dbReference type="Pfam" id="PF15129">
    <property type="entry name" value="ALKL1_2"/>
    <property type="match status" value="1"/>
</dbReference>
<name>A0A3B4TPJ2_SERDU</name>
<dbReference type="AlphaFoldDB" id="A0A3B4TPJ2"/>
<protein>
    <recommendedName>
        <fullName evidence="12">ALK and LTK ligand 2a</fullName>
    </recommendedName>
</protein>
<keyword evidence="7" id="KW-0472">Membrane</keyword>
<dbReference type="GO" id="GO:0005125">
    <property type="term" value="F:cytokine activity"/>
    <property type="evidence" value="ECO:0007669"/>
    <property type="project" value="UniProtKB-KW"/>
</dbReference>
<keyword evidence="8" id="KW-1015">Disulfide bond</keyword>
<evidence type="ECO:0000256" key="5">
    <source>
        <dbReference type="ARBA" id="ARBA00022525"/>
    </source>
</evidence>
<evidence type="ECO:0000313" key="11">
    <source>
        <dbReference type="Proteomes" id="UP000261420"/>
    </source>
</evidence>
<comment type="subcellular location">
    <subcellularLocation>
        <location evidence="1">Cell membrane</location>
    </subcellularLocation>
    <subcellularLocation>
        <location evidence="2">Secreted</location>
    </subcellularLocation>
</comment>
<dbReference type="GO" id="GO:0070378">
    <property type="term" value="P:positive regulation of ERK5 cascade"/>
    <property type="evidence" value="ECO:0007669"/>
    <property type="project" value="TreeGrafter"/>
</dbReference>
<proteinExistence type="inferred from homology"/>
<reference evidence="10" key="1">
    <citation type="submission" date="2025-08" db="UniProtKB">
        <authorList>
            <consortium name="Ensembl"/>
        </authorList>
    </citation>
    <scope>IDENTIFICATION</scope>
</reference>
<keyword evidence="5" id="KW-0964">Secreted</keyword>
<evidence type="ECO:0000256" key="6">
    <source>
        <dbReference type="ARBA" id="ARBA00022729"/>
    </source>
</evidence>
<evidence type="ECO:0008006" key="12">
    <source>
        <dbReference type="Google" id="ProtNLM"/>
    </source>
</evidence>
<dbReference type="GO" id="GO:0030971">
    <property type="term" value="F:receptor tyrosine kinase binding"/>
    <property type="evidence" value="ECO:0007669"/>
    <property type="project" value="InterPro"/>
</dbReference>
<dbReference type="PANTHER" id="PTHR28676">
    <property type="entry name" value="ALK AND LTK LIGAND 2-RELATED"/>
    <property type="match status" value="1"/>
</dbReference>
<accession>A0A3B4TPJ2</accession>
<evidence type="ECO:0000256" key="3">
    <source>
        <dbReference type="ARBA" id="ARBA00022475"/>
    </source>
</evidence>
<keyword evidence="3" id="KW-1003">Cell membrane</keyword>
<dbReference type="InterPro" id="IPR029364">
    <property type="entry name" value="ALKL1/2"/>
</dbReference>
<reference evidence="10" key="2">
    <citation type="submission" date="2025-09" db="UniProtKB">
        <authorList>
            <consortium name="Ensembl"/>
        </authorList>
    </citation>
    <scope>IDENTIFICATION</scope>
</reference>
<evidence type="ECO:0000256" key="2">
    <source>
        <dbReference type="ARBA" id="ARBA00004613"/>
    </source>
</evidence>
<keyword evidence="6" id="KW-0732">Signal</keyword>
<evidence type="ECO:0000256" key="8">
    <source>
        <dbReference type="ARBA" id="ARBA00023157"/>
    </source>
</evidence>
<dbReference type="OMA" id="PMCLEDK"/>
<dbReference type="GO" id="GO:0005886">
    <property type="term" value="C:plasma membrane"/>
    <property type="evidence" value="ECO:0007669"/>
    <property type="project" value="UniProtKB-SubCell"/>
</dbReference>
<dbReference type="STRING" id="41447.ENSSDUP00000008164"/>
<organism evidence="10 11">
    <name type="scientific">Seriola dumerili</name>
    <name type="common">Greater amberjack</name>
    <name type="synonym">Caranx dumerili</name>
    <dbReference type="NCBI Taxonomy" id="41447"/>
    <lineage>
        <taxon>Eukaryota</taxon>
        <taxon>Metazoa</taxon>
        <taxon>Chordata</taxon>
        <taxon>Craniata</taxon>
        <taxon>Vertebrata</taxon>
        <taxon>Euteleostomi</taxon>
        <taxon>Actinopterygii</taxon>
        <taxon>Neopterygii</taxon>
        <taxon>Teleostei</taxon>
        <taxon>Neoteleostei</taxon>
        <taxon>Acanthomorphata</taxon>
        <taxon>Carangaria</taxon>
        <taxon>Carangiformes</taxon>
        <taxon>Carangidae</taxon>
        <taxon>Seriola</taxon>
    </lineage>
</organism>
<keyword evidence="11" id="KW-1185">Reference proteome</keyword>
<dbReference type="GO" id="GO:0070374">
    <property type="term" value="P:positive regulation of ERK1 and ERK2 cascade"/>
    <property type="evidence" value="ECO:0007669"/>
    <property type="project" value="TreeGrafter"/>
</dbReference>
<evidence type="ECO:0000256" key="1">
    <source>
        <dbReference type="ARBA" id="ARBA00004236"/>
    </source>
</evidence>
<evidence type="ECO:0000256" key="9">
    <source>
        <dbReference type="ARBA" id="ARBA00033741"/>
    </source>
</evidence>